<reference evidence="2" key="2">
    <citation type="journal article" date="2015" name="Data Brief">
        <title>Shoot transcriptome of the giant reed, Arundo donax.</title>
        <authorList>
            <person name="Barrero R.A."/>
            <person name="Guerrero F.D."/>
            <person name="Moolhuijzen P."/>
            <person name="Goolsby J.A."/>
            <person name="Tidwell J."/>
            <person name="Bellgard S.E."/>
            <person name="Bellgard M.I."/>
        </authorList>
    </citation>
    <scope>NUCLEOTIDE SEQUENCE</scope>
    <source>
        <tissue evidence="2">Shoot tissue taken approximately 20 cm above the soil surface</tissue>
    </source>
</reference>
<proteinExistence type="predicted"/>
<evidence type="ECO:0000256" key="1">
    <source>
        <dbReference type="SAM" id="MobiDB-lite"/>
    </source>
</evidence>
<feature type="region of interest" description="Disordered" evidence="1">
    <location>
        <begin position="1"/>
        <end position="22"/>
    </location>
</feature>
<evidence type="ECO:0000313" key="2">
    <source>
        <dbReference type="EMBL" id="JAE05169.1"/>
    </source>
</evidence>
<dbReference type="EMBL" id="GBRH01192727">
    <property type="protein sequence ID" value="JAE05169.1"/>
    <property type="molecule type" value="Transcribed_RNA"/>
</dbReference>
<name>A0A0A9F1U7_ARUDO</name>
<reference evidence="2" key="1">
    <citation type="submission" date="2014-09" db="EMBL/GenBank/DDBJ databases">
        <authorList>
            <person name="Magalhaes I.L.F."/>
            <person name="Oliveira U."/>
            <person name="Santos F.R."/>
            <person name="Vidigal T.H.D.A."/>
            <person name="Brescovit A.D."/>
            <person name="Santos A.J."/>
        </authorList>
    </citation>
    <scope>NUCLEOTIDE SEQUENCE</scope>
    <source>
        <tissue evidence="2">Shoot tissue taken approximately 20 cm above the soil surface</tissue>
    </source>
</reference>
<feature type="compositionally biased region" description="Basic residues" evidence="1">
    <location>
        <begin position="8"/>
        <end position="22"/>
    </location>
</feature>
<organism evidence="2">
    <name type="scientific">Arundo donax</name>
    <name type="common">Giant reed</name>
    <name type="synonym">Donax arundinaceus</name>
    <dbReference type="NCBI Taxonomy" id="35708"/>
    <lineage>
        <taxon>Eukaryota</taxon>
        <taxon>Viridiplantae</taxon>
        <taxon>Streptophyta</taxon>
        <taxon>Embryophyta</taxon>
        <taxon>Tracheophyta</taxon>
        <taxon>Spermatophyta</taxon>
        <taxon>Magnoliopsida</taxon>
        <taxon>Liliopsida</taxon>
        <taxon>Poales</taxon>
        <taxon>Poaceae</taxon>
        <taxon>PACMAD clade</taxon>
        <taxon>Arundinoideae</taxon>
        <taxon>Arundineae</taxon>
        <taxon>Arundo</taxon>
    </lineage>
</organism>
<sequence length="22" mass="2527">MKANFRLGLKKSPRMSHVKAQV</sequence>
<dbReference type="AlphaFoldDB" id="A0A0A9F1U7"/>
<accession>A0A0A9F1U7</accession>
<protein>
    <submittedName>
        <fullName evidence="2">Uncharacterized protein</fullName>
    </submittedName>
</protein>